<protein>
    <submittedName>
        <fullName evidence="10">ABC transporter permease subunit</fullName>
    </submittedName>
</protein>
<proteinExistence type="inferred from homology"/>
<keyword evidence="6 8" id="KW-1133">Transmembrane helix</keyword>
<dbReference type="PANTHER" id="PTHR43357:SF4">
    <property type="entry name" value="INNER MEMBRANE ABC TRANSPORTER PERMEASE PROTEIN YDCV"/>
    <property type="match status" value="1"/>
</dbReference>
<dbReference type="Gene3D" id="1.10.3720.10">
    <property type="entry name" value="MetI-like"/>
    <property type="match status" value="1"/>
</dbReference>
<feature type="transmembrane region" description="Helical" evidence="8">
    <location>
        <begin position="80"/>
        <end position="99"/>
    </location>
</feature>
<dbReference type="PANTHER" id="PTHR43357">
    <property type="entry name" value="INNER MEMBRANE ABC TRANSPORTER PERMEASE PROTEIN YDCV"/>
    <property type="match status" value="1"/>
</dbReference>
<name>A0A558ZJD1_STREE</name>
<dbReference type="SUPFAM" id="SSF161098">
    <property type="entry name" value="MetI-like"/>
    <property type="match status" value="1"/>
</dbReference>
<comment type="subcellular location">
    <subcellularLocation>
        <location evidence="1">Cell inner membrane</location>
        <topology evidence="1">Multi-pass membrane protein</topology>
    </subcellularLocation>
    <subcellularLocation>
        <location evidence="8">Cell membrane</location>
        <topology evidence="8">Multi-pass membrane protein</topology>
    </subcellularLocation>
</comment>
<dbReference type="AlphaFoldDB" id="A0A558ZJD1"/>
<keyword evidence="4" id="KW-0997">Cell inner membrane</keyword>
<dbReference type="Pfam" id="PF00528">
    <property type="entry name" value="BPD_transp_1"/>
    <property type="match status" value="1"/>
</dbReference>
<feature type="non-terminal residue" evidence="10">
    <location>
        <position position="1"/>
    </location>
</feature>
<dbReference type="InterPro" id="IPR000515">
    <property type="entry name" value="MetI-like"/>
</dbReference>
<dbReference type="EMBL" id="VMWH01000524">
    <property type="protein sequence ID" value="TVW77504.1"/>
    <property type="molecule type" value="Genomic_DNA"/>
</dbReference>
<organism evidence="10 11">
    <name type="scientific">Streptococcus pneumoniae</name>
    <dbReference type="NCBI Taxonomy" id="1313"/>
    <lineage>
        <taxon>Bacteria</taxon>
        <taxon>Bacillati</taxon>
        <taxon>Bacillota</taxon>
        <taxon>Bacilli</taxon>
        <taxon>Lactobacillales</taxon>
        <taxon>Streptococcaceae</taxon>
        <taxon>Streptococcus</taxon>
    </lineage>
</organism>
<dbReference type="Proteomes" id="UP000320896">
    <property type="component" value="Unassembled WGS sequence"/>
</dbReference>
<reference evidence="10 11" key="1">
    <citation type="submission" date="2019-07" db="EMBL/GenBank/DDBJ databases">
        <authorList>
            <person name="Mohale T."/>
        </authorList>
    </citation>
    <scope>NUCLEOTIDE SEQUENCE [LARGE SCALE GENOMIC DNA]</scope>
    <source>
        <strain evidence="10 11">NTPn 126</strain>
    </source>
</reference>
<keyword evidence="3" id="KW-1003">Cell membrane</keyword>
<keyword evidence="2 8" id="KW-0813">Transport</keyword>
<comment type="caution">
    <text evidence="10">The sequence shown here is derived from an EMBL/GenBank/DDBJ whole genome shotgun (WGS) entry which is preliminary data.</text>
</comment>
<gene>
    <name evidence="10" type="ORF">AZJ70_13545</name>
</gene>
<dbReference type="GO" id="GO:0055085">
    <property type="term" value="P:transmembrane transport"/>
    <property type="evidence" value="ECO:0007669"/>
    <property type="project" value="InterPro"/>
</dbReference>
<evidence type="ECO:0000256" key="4">
    <source>
        <dbReference type="ARBA" id="ARBA00022519"/>
    </source>
</evidence>
<evidence type="ECO:0000256" key="2">
    <source>
        <dbReference type="ARBA" id="ARBA00022448"/>
    </source>
</evidence>
<comment type="similarity">
    <text evidence="8">Belongs to the binding-protein-dependent transport system permease family.</text>
</comment>
<evidence type="ECO:0000259" key="9">
    <source>
        <dbReference type="PROSITE" id="PS50928"/>
    </source>
</evidence>
<evidence type="ECO:0000256" key="5">
    <source>
        <dbReference type="ARBA" id="ARBA00022692"/>
    </source>
</evidence>
<accession>A0A558ZJD1</accession>
<evidence type="ECO:0000256" key="1">
    <source>
        <dbReference type="ARBA" id="ARBA00004429"/>
    </source>
</evidence>
<dbReference type="GO" id="GO:0005886">
    <property type="term" value="C:plasma membrane"/>
    <property type="evidence" value="ECO:0007669"/>
    <property type="project" value="UniProtKB-SubCell"/>
</dbReference>
<dbReference type="CDD" id="cd06261">
    <property type="entry name" value="TM_PBP2"/>
    <property type="match status" value="1"/>
</dbReference>
<sequence>SVDDEMEDAARSMGASPFYTMMKVIIPFILPVVLSVIALNFNSLLTDFDLSVFLYHPLAQPLGITIRSAGDETATSNAQALVFVYTIILMIISGTVLYFTQRPRGKKRK</sequence>
<evidence type="ECO:0000256" key="7">
    <source>
        <dbReference type="ARBA" id="ARBA00023136"/>
    </source>
</evidence>
<evidence type="ECO:0000313" key="10">
    <source>
        <dbReference type="EMBL" id="TVW77504.1"/>
    </source>
</evidence>
<evidence type="ECO:0000256" key="3">
    <source>
        <dbReference type="ARBA" id="ARBA00022475"/>
    </source>
</evidence>
<feature type="domain" description="ABC transmembrane type-1" evidence="9">
    <location>
        <begin position="1"/>
        <end position="100"/>
    </location>
</feature>
<evidence type="ECO:0000313" key="11">
    <source>
        <dbReference type="Proteomes" id="UP000320896"/>
    </source>
</evidence>
<keyword evidence="7 8" id="KW-0472">Membrane</keyword>
<dbReference type="PROSITE" id="PS50928">
    <property type="entry name" value="ABC_TM1"/>
    <property type="match status" value="1"/>
</dbReference>
<keyword evidence="5 8" id="KW-0812">Transmembrane</keyword>
<dbReference type="InterPro" id="IPR035906">
    <property type="entry name" value="MetI-like_sf"/>
</dbReference>
<feature type="transmembrane region" description="Helical" evidence="8">
    <location>
        <begin position="21"/>
        <end position="41"/>
    </location>
</feature>
<evidence type="ECO:0000256" key="8">
    <source>
        <dbReference type="RuleBase" id="RU363032"/>
    </source>
</evidence>
<evidence type="ECO:0000256" key="6">
    <source>
        <dbReference type="ARBA" id="ARBA00022989"/>
    </source>
</evidence>